<keyword evidence="1" id="KW-0472">Membrane</keyword>
<dbReference type="AlphaFoldDB" id="A0AAV5CRK8"/>
<protein>
    <submittedName>
        <fullName evidence="2">Uncharacterized protein</fullName>
    </submittedName>
</protein>
<dbReference type="Proteomes" id="UP001054889">
    <property type="component" value="Unassembled WGS sequence"/>
</dbReference>
<accession>A0AAV5CRK8</accession>
<keyword evidence="3" id="KW-1185">Reference proteome</keyword>
<gene>
    <name evidence="2" type="primary">ga18333</name>
    <name evidence="2" type="ORF">PR202_ga18333</name>
</gene>
<comment type="caution">
    <text evidence="2">The sequence shown here is derived from an EMBL/GenBank/DDBJ whole genome shotgun (WGS) entry which is preliminary data.</text>
</comment>
<keyword evidence="1" id="KW-1133">Transmembrane helix</keyword>
<keyword evidence="1" id="KW-0812">Transmembrane</keyword>
<name>A0AAV5CRK8_ELECO</name>
<proteinExistence type="predicted"/>
<sequence length="124" mass="13101">MIYRNWSLLSSTVVIWGSVATAGLAGIFLFGGKVVPSAPIAPVEAPNPNRPCSPAVSFPESYVCIASPSTVASHVYEVVIVPAFAVVRFVVGSLAKDLYMLSDIYLHLSHELLGNPISALGSKE</sequence>
<reference evidence="2" key="2">
    <citation type="submission" date="2021-12" db="EMBL/GenBank/DDBJ databases">
        <title>Resequencing data analysis of finger millet.</title>
        <authorList>
            <person name="Hatakeyama M."/>
            <person name="Aluri S."/>
            <person name="Balachadran M.T."/>
            <person name="Sivarajan S.R."/>
            <person name="Poveda L."/>
            <person name="Shimizu-Inatsugi R."/>
            <person name="Schlapbach R."/>
            <person name="Sreeman S.M."/>
            <person name="Shimizu K.K."/>
        </authorList>
    </citation>
    <scope>NUCLEOTIDE SEQUENCE</scope>
</reference>
<feature type="transmembrane region" description="Helical" evidence="1">
    <location>
        <begin position="6"/>
        <end position="30"/>
    </location>
</feature>
<organism evidence="2 3">
    <name type="scientific">Eleusine coracana subsp. coracana</name>
    <dbReference type="NCBI Taxonomy" id="191504"/>
    <lineage>
        <taxon>Eukaryota</taxon>
        <taxon>Viridiplantae</taxon>
        <taxon>Streptophyta</taxon>
        <taxon>Embryophyta</taxon>
        <taxon>Tracheophyta</taxon>
        <taxon>Spermatophyta</taxon>
        <taxon>Magnoliopsida</taxon>
        <taxon>Liliopsida</taxon>
        <taxon>Poales</taxon>
        <taxon>Poaceae</taxon>
        <taxon>PACMAD clade</taxon>
        <taxon>Chloridoideae</taxon>
        <taxon>Cynodonteae</taxon>
        <taxon>Eleusininae</taxon>
        <taxon>Eleusine</taxon>
    </lineage>
</organism>
<evidence type="ECO:0000256" key="1">
    <source>
        <dbReference type="SAM" id="Phobius"/>
    </source>
</evidence>
<evidence type="ECO:0000313" key="3">
    <source>
        <dbReference type="Proteomes" id="UP001054889"/>
    </source>
</evidence>
<evidence type="ECO:0000313" key="2">
    <source>
        <dbReference type="EMBL" id="GJN01097.1"/>
    </source>
</evidence>
<dbReference type="EMBL" id="BQKI01000008">
    <property type="protein sequence ID" value="GJN01097.1"/>
    <property type="molecule type" value="Genomic_DNA"/>
</dbReference>
<reference evidence="2" key="1">
    <citation type="journal article" date="2018" name="DNA Res.">
        <title>Multiple hybrid de novo genome assembly of finger millet, an orphan allotetraploid crop.</title>
        <authorList>
            <person name="Hatakeyama M."/>
            <person name="Aluri S."/>
            <person name="Balachadran M.T."/>
            <person name="Sivarajan S.R."/>
            <person name="Patrignani A."/>
            <person name="Gruter S."/>
            <person name="Poveda L."/>
            <person name="Shimizu-Inatsugi R."/>
            <person name="Baeten J."/>
            <person name="Francoijs K.J."/>
            <person name="Nataraja K.N."/>
            <person name="Reddy Y.A.N."/>
            <person name="Phadnis S."/>
            <person name="Ravikumar R.L."/>
            <person name="Schlapbach R."/>
            <person name="Sreeman S.M."/>
            <person name="Shimizu K.K."/>
        </authorList>
    </citation>
    <scope>NUCLEOTIDE SEQUENCE</scope>
</reference>